<feature type="transmembrane region" description="Helical" evidence="1">
    <location>
        <begin position="36"/>
        <end position="58"/>
    </location>
</feature>
<keyword evidence="1" id="KW-0812">Transmembrane</keyword>
<dbReference type="SUPFAM" id="SSF52540">
    <property type="entry name" value="P-loop containing nucleoside triphosphate hydrolases"/>
    <property type="match status" value="1"/>
</dbReference>
<dbReference type="RefSeq" id="XP_003064971.1">
    <property type="nucleotide sequence ID" value="XM_003064925.1"/>
</dbReference>
<sequence length="653" mass="75246">MRSLWSANSMLSCRPRSWILDVPEFLGLQKSPNLKWFMTAAIVALPVILFQTTYYVGWQSDLDQLFRGGGRGSPRNHEPGYVRHLKSGVGSWEGDAWVPGFPGPWVPIDLLLYSSYPLFILFLGDSLTHAMYTTACERLHLSGFELLSGFEACGGVGIGQDEYLLVYSLVCGSQKDPPYFRSCRQDDSGGNSKFTWDYTISRHLQEVTTSLVEKCEREPDIISIHFGVWDLANEWSKQTNYGADNVSWFDEQFNIRWQANVQRNLDYLSRAFPETMLFYRTNGPIIAEKLKDGVLESRLQPEYAHKLSVASSSFDSVAHVVDFHTLMKNNPEACTDGLHYTGISMFQSYFAIMINIFASRATSANPMKKRSGRRKDRLLKPDLAGLPYEVPCVVFLHIPKTAGTEFRANLLTFEKALAQRKGIQNYTTFQSLDNYGMIESLPPPRGVISGHWTGKLLRMDEFRKCTFVTVLRHPVERIRSTFVYHGHSQSHWRCLRSHIYQECRAPGNAPWNWFWMDNDIVRQLAGVRHWNRMDIFNYLRASDTLLEREDFQKNGSTIWRLYTELAIQTLQQVNYVCFSDNLIGCLEKLKDDFGVTEWNISVSHRNTGNPRNYDRGLDERIALANPYDMLIWNYAQKHCSSYKCRYSITDSRF</sequence>
<dbReference type="Gene3D" id="3.40.50.1110">
    <property type="entry name" value="SGNH hydrolase"/>
    <property type="match status" value="1"/>
</dbReference>
<dbReference type="GeneID" id="9690412"/>
<dbReference type="Proteomes" id="UP000001876">
    <property type="component" value="Unassembled WGS sequence"/>
</dbReference>
<name>C1NAJ6_MICPC</name>
<dbReference type="KEGG" id="mpp:MICPUCDRAFT_66101"/>
<dbReference type="InterPro" id="IPR036514">
    <property type="entry name" value="SGNH_hydro_sf"/>
</dbReference>
<reference evidence="2 3" key="1">
    <citation type="journal article" date="2009" name="Science">
        <title>Green evolution and dynamic adaptations revealed by genomes of the marine picoeukaryotes Micromonas.</title>
        <authorList>
            <person name="Worden A.Z."/>
            <person name="Lee J.H."/>
            <person name="Mock T."/>
            <person name="Rouze P."/>
            <person name="Simmons M.P."/>
            <person name="Aerts A.L."/>
            <person name="Allen A.E."/>
            <person name="Cuvelier M.L."/>
            <person name="Derelle E."/>
            <person name="Everett M.V."/>
            <person name="Foulon E."/>
            <person name="Grimwood J."/>
            <person name="Gundlach H."/>
            <person name="Henrissat B."/>
            <person name="Napoli C."/>
            <person name="McDonald S.M."/>
            <person name="Parker M.S."/>
            <person name="Rombauts S."/>
            <person name="Salamov A."/>
            <person name="Von Dassow P."/>
            <person name="Badger J.H."/>
            <person name="Coutinho P.M."/>
            <person name="Demir E."/>
            <person name="Dubchak I."/>
            <person name="Gentemann C."/>
            <person name="Eikrem W."/>
            <person name="Gready J.E."/>
            <person name="John U."/>
            <person name="Lanier W."/>
            <person name="Lindquist E.A."/>
            <person name="Lucas S."/>
            <person name="Mayer K.F."/>
            <person name="Moreau H."/>
            <person name="Not F."/>
            <person name="Otillar R."/>
            <person name="Panaud O."/>
            <person name="Pangilinan J."/>
            <person name="Paulsen I."/>
            <person name="Piegu B."/>
            <person name="Poliakov A."/>
            <person name="Robbens S."/>
            <person name="Schmutz J."/>
            <person name="Toulza E."/>
            <person name="Wyss T."/>
            <person name="Zelensky A."/>
            <person name="Zhou K."/>
            <person name="Armbrust E.V."/>
            <person name="Bhattacharya D."/>
            <person name="Goodenough U.W."/>
            <person name="Van de Peer Y."/>
            <person name="Grigoriev I.V."/>
        </authorList>
    </citation>
    <scope>NUCLEOTIDE SEQUENCE [LARGE SCALE GENOMIC DNA]</scope>
    <source>
        <strain evidence="2 3">CCMP1545</strain>
    </source>
</reference>
<evidence type="ECO:0000313" key="3">
    <source>
        <dbReference type="Proteomes" id="UP000001876"/>
    </source>
</evidence>
<dbReference type="Gene3D" id="3.40.50.300">
    <property type="entry name" value="P-loop containing nucleotide triphosphate hydrolases"/>
    <property type="match status" value="1"/>
</dbReference>
<keyword evidence="3" id="KW-1185">Reference proteome</keyword>
<gene>
    <name evidence="2" type="ORF">MICPUCDRAFT_66101</name>
</gene>
<keyword evidence="1" id="KW-0472">Membrane</keyword>
<organism evidence="3">
    <name type="scientific">Micromonas pusilla (strain CCMP1545)</name>
    <name type="common">Picoplanktonic green alga</name>
    <dbReference type="NCBI Taxonomy" id="564608"/>
    <lineage>
        <taxon>Eukaryota</taxon>
        <taxon>Viridiplantae</taxon>
        <taxon>Chlorophyta</taxon>
        <taxon>Mamiellophyceae</taxon>
        <taxon>Mamiellales</taxon>
        <taxon>Mamiellaceae</taxon>
        <taxon>Micromonas</taxon>
    </lineage>
</organism>
<dbReference type="AlphaFoldDB" id="C1NAJ6"/>
<dbReference type="EMBL" id="GG663753">
    <property type="protein sequence ID" value="EEH50951.1"/>
    <property type="molecule type" value="Genomic_DNA"/>
</dbReference>
<dbReference type="InterPro" id="IPR027417">
    <property type="entry name" value="P-loop_NTPase"/>
</dbReference>
<evidence type="ECO:0000313" key="2">
    <source>
        <dbReference type="EMBL" id="EEH50951.1"/>
    </source>
</evidence>
<protein>
    <submittedName>
        <fullName evidence="2">Predicted protein</fullName>
    </submittedName>
</protein>
<accession>C1NAJ6</accession>
<keyword evidence="1" id="KW-1133">Transmembrane helix</keyword>
<proteinExistence type="predicted"/>
<evidence type="ECO:0000256" key="1">
    <source>
        <dbReference type="SAM" id="Phobius"/>
    </source>
</evidence>
<dbReference type="SUPFAM" id="SSF52266">
    <property type="entry name" value="SGNH hydrolase"/>
    <property type="match status" value="1"/>
</dbReference>